<dbReference type="InterPro" id="IPR040256">
    <property type="entry name" value="At4g02000-like"/>
</dbReference>
<dbReference type="InterPro" id="IPR025558">
    <property type="entry name" value="DUF4283"/>
</dbReference>
<organism evidence="3 4">
    <name type="scientific">Dioscorea zingiberensis</name>
    <dbReference type="NCBI Taxonomy" id="325984"/>
    <lineage>
        <taxon>Eukaryota</taxon>
        <taxon>Viridiplantae</taxon>
        <taxon>Streptophyta</taxon>
        <taxon>Embryophyta</taxon>
        <taxon>Tracheophyta</taxon>
        <taxon>Spermatophyta</taxon>
        <taxon>Magnoliopsida</taxon>
        <taxon>Liliopsida</taxon>
        <taxon>Dioscoreales</taxon>
        <taxon>Dioscoreaceae</taxon>
        <taxon>Dioscorea</taxon>
    </lineage>
</organism>
<dbReference type="PANTHER" id="PTHR31286">
    <property type="entry name" value="GLYCINE-RICH CELL WALL STRUCTURAL PROTEIN 1.8-LIKE"/>
    <property type="match status" value="1"/>
</dbReference>
<evidence type="ECO:0000259" key="2">
    <source>
        <dbReference type="Pfam" id="PF14111"/>
    </source>
</evidence>
<keyword evidence="4" id="KW-1185">Reference proteome</keyword>
<feature type="region of interest" description="Disordered" evidence="1">
    <location>
        <begin position="181"/>
        <end position="219"/>
    </location>
</feature>
<reference evidence="3" key="1">
    <citation type="submission" date="2021-03" db="EMBL/GenBank/DDBJ databases">
        <authorList>
            <person name="Li Z."/>
            <person name="Yang C."/>
        </authorList>
    </citation>
    <scope>NUCLEOTIDE SEQUENCE</scope>
    <source>
        <strain evidence="3">Dzin_1.0</strain>
        <tissue evidence="3">Leaf</tissue>
    </source>
</reference>
<dbReference type="AlphaFoldDB" id="A0A9D5CUV3"/>
<dbReference type="OrthoDB" id="1477867at2759"/>
<evidence type="ECO:0000313" key="4">
    <source>
        <dbReference type="Proteomes" id="UP001085076"/>
    </source>
</evidence>
<reference evidence="3" key="2">
    <citation type="journal article" date="2022" name="Hortic Res">
        <title>The genome of Dioscorea zingiberensis sheds light on the biosynthesis, origin and evolution of the medicinally important diosgenin saponins.</title>
        <authorList>
            <person name="Li Y."/>
            <person name="Tan C."/>
            <person name="Li Z."/>
            <person name="Guo J."/>
            <person name="Li S."/>
            <person name="Chen X."/>
            <person name="Wang C."/>
            <person name="Dai X."/>
            <person name="Yang H."/>
            <person name="Song W."/>
            <person name="Hou L."/>
            <person name="Xu J."/>
            <person name="Tong Z."/>
            <person name="Xu A."/>
            <person name="Yuan X."/>
            <person name="Wang W."/>
            <person name="Yang Q."/>
            <person name="Chen L."/>
            <person name="Sun Z."/>
            <person name="Wang K."/>
            <person name="Pan B."/>
            <person name="Chen J."/>
            <person name="Bao Y."/>
            <person name="Liu F."/>
            <person name="Qi X."/>
            <person name="Gang D.R."/>
            <person name="Wen J."/>
            <person name="Li J."/>
        </authorList>
    </citation>
    <scope>NUCLEOTIDE SEQUENCE</scope>
    <source>
        <strain evidence="3">Dzin_1.0</strain>
    </source>
</reference>
<protein>
    <recommendedName>
        <fullName evidence="2">DUF4283 domain-containing protein</fullName>
    </recommendedName>
</protein>
<dbReference type="Pfam" id="PF14111">
    <property type="entry name" value="DUF4283"/>
    <property type="match status" value="1"/>
</dbReference>
<accession>A0A9D5CUV3</accession>
<name>A0A9D5CUV3_9LILI</name>
<feature type="region of interest" description="Disordered" evidence="1">
    <location>
        <begin position="250"/>
        <end position="301"/>
    </location>
</feature>
<dbReference type="PANTHER" id="PTHR31286:SF99">
    <property type="entry name" value="DUF4283 DOMAIN-CONTAINING PROTEIN"/>
    <property type="match status" value="1"/>
</dbReference>
<sequence length="340" mass="36993">MKSTLYGKFLGRAPTLDGAKEQLTRLWGHISGFTVPDMPNGFFVIQCSTESMAEGLLSGGPWTVNGMIFHLMRWREQFQPAFEKLSTATVWAELHHLPYEYLNPVMLESVVAYFGKLVKVDLTTIQRARAKFARICVELNLEKPLKSAVWVNTPKKKVLVPIVYEKIPVFCYQCRVVGHGSDSCPETPPPDTVGTNGTEENQSDPIRLPESPMHCTTSEDPSVNIQVQQTVTMNPGKQVKKDLGLGSWNTAQLKRGGFQGRGRGYGRNGARGGSSGRGGGRGGGHGGGRGGGRGGANGEEWNTVEAQTMAEDHVIEQRQESPAGVSHVSIHGQVDPVEIP</sequence>
<dbReference type="EMBL" id="JAGGNH010000003">
    <property type="protein sequence ID" value="KAJ0979364.1"/>
    <property type="molecule type" value="Genomic_DNA"/>
</dbReference>
<comment type="caution">
    <text evidence="3">The sequence shown here is derived from an EMBL/GenBank/DDBJ whole genome shotgun (WGS) entry which is preliminary data.</text>
</comment>
<feature type="region of interest" description="Disordered" evidence="1">
    <location>
        <begin position="316"/>
        <end position="340"/>
    </location>
</feature>
<feature type="compositionally biased region" description="Polar residues" evidence="1">
    <location>
        <begin position="193"/>
        <end position="204"/>
    </location>
</feature>
<evidence type="ECO:0000313" key="3">
    <source>
        <dbReference type="EMBL" id="KAJ0979364.1"/>
    </source>
</evidence>
<proteinExistence type="predicted"/>
<feature type="compositionally biased region" description="Gly residues" evidence="1">
    <location>
        <begin position="257"/>
        <end position="297"/>
    </location>
</feature>
<dbReference type="Proteomes" id="UP001085076">
    <property type="component" value="Miscellaneous, Linkage group lg03"/>
</dbReference>
<feature type="domain" description="DUF4283" evidence="2">
    <location>
        <begin position="2"/>
        <end position="80"/>
    </location>
</feature>
<gene>
    <name evidence="3" type="ORF">J5N97_014838</name>
</gene>
<evidence type="ECO:0000256" key="1">
    <source>
        <dbReference type="SAM" id="MobiDB-lite"/>
    </source>
</evidence>